<dbReference type="SMART" id="SM00481">
    <property type="entry name" value="POLIIIAc"/>
    <property type="match status" value="1"/>
</dbReference>
<dbReference type="GO" id="GO:0035312">
    <property type="term" value="F:5'-3' DNA exonuclease activity"/>
    <property type="evidence" value="ECO:0007669"/>
    <property type="project" value="TreeGrafter"/>
</dbReference>
<dbReference type="PANTHER" id="PTHR42924">
    <property type="entry name" value="EXONUCLEASE"/>
    <property type="match status" value="1"/>
</dbReference>
<organism evidence="2 3">
    <name type="scientific">Gracilibacillus kekensis</name>
    <dbReference type="NCBI Taxonomy" id="1027249"/>
    <lineage>
        <taxon>Bacteria</taxon>
        <taxon>Bacillati</taxon>
        <taxon>Bacillota</taxon>
        <taxon>Bacilli</taxon>
        <taxon>Bacillales</taxon>
        <taxon>Bacillaceae</taxon>
        <taxon>Gracilibacillus</taxon>
    </lineage>
</organism>
<dbReference type="GO" id="GO:0004534">
    <property type="term" value="F:5'-3' RNA exonuclease activity"/>
    <property type="evidence" value="ECO:0007669"/>
    <property type="project" value="TreeGrafter"/>
</dbReference>
<dbReference type="SUPFAM" id="SSF89550">
    <property type="entry name" value="PHP domain-like"/>
    <property type="match status" value="1"/>
</dbReference>
<dbReference type="InterPro" id="IPR052018">
    <property type="entry name" value="PHP_domain"/>
</dbReference>
<dbReference type="Gene3D" id="1.10.150.650">
    <property type="match status" value="1"/>
</dbReference>
<dbReference type="InterPro" id="IPR003141">
    <property type="entry name" value="Pol/His_phosphatase_N"/>
</dbReference>
<gene>
    <name evidence="2" type="ORF">SAMN05216179_3436</name>
</gene>
<name>A0A1M7QPN1_9BACI</name>
<dbReference type="Proteomes" id="UP000184184">
    <property type="component" value="Unassembled WGS sequence"/>
</dbReference>
<dbReference type="RefSeq" id="WP_073203049.1">
    <property type="nucleotide sequence ID" value="NZ_FRCZ01000008.1"/>
</dbReference>
<dbReference type="InterPro" id="IPR016195">
    <property type="entry name" value="Pol/histidinol_Pase-like"/>
</dbReference>
<evidence type="ECO:0000313" key="2">
    <source>
        <dbReference type="EMBL" id="SHN33512.1"/>
    </source>
</evidence>
<dbReference type="CDD" id="cd07438">
    <property type="entry name" value="PHP_HisPPase_AMP"/>
    <property type="match status" value="1"/>
</dbReference>
<feature type="domain" description="Polymerase/histidinol phosphatase N-terminal" evidence="1">
    <location>
        <begin position="3"/>
        <end position="68"/>
    </location>
</feature>
<dbReference type="Gene3D" id="3.20.20.140">
    <property type="entry name" value="Metal-dependent hydrolases"/>
    <property type="match status" value="1"/>
</dbReference>
<dbReference type="AlphaFoldDB" id="A0A1M7QPN1"/>
<evidence type="ECO:0000259" key="1">
    <source>
        <dbReference type="SMART" id="SM00481"/>
    </source>
</evidence>
<dbReference type="EMBL" id="FRCZ01000008">
    <property type="protein sequence ID" value="SHN33512.1"/>
    <property type="molecule type" value="Genomic_DNA"/>
</dbReference>
<proteinExistence type="predicted"/>
<dbReference type="OrthoDB" id="9804333at2"/>
<evidence type="ECO:0000313" key="3">
    <source>
        <dbReference type="Proteomes" id="UP000184184"/>
    </source>
</evidence>
<dbReference type="Pfam" id="PF02811">
    <property type="entry name" value="PHP"/>
    <property type="match status" value="1"/>
</dbReference>
<accession>A0A1M7QPN1</accession>
<protein>
    <recommendedName>
        <fullName evidence="1">Polymerase/histidinol phosphatase N-terminal domain-containing protein</fullName>
    </recommendedName>
</protein>
<reference evidence="2 3" key="1">
    <citation type="submission" date="2016-11" db="EMBL/GenBank/DDBJ databases">
        <authorList>
            <person name="Jaros S."/>
            <person name="Januszkiewicz K."/>
            <person name="Wedrychowicz H."/>
        </authorList>
    </citation>
    <scope>NUCLEOTIDE SEQUENCE [LARGE SCALE GENOMIC DNA]</scope>
    <source>
        <strain evidence="2 3">CGMCC 1.10681</strain>
    </source>
</reference>
<dbReference type="STRING" id="1027249.SAMN05216179_3436"/>
<dbReference type="PANTHER" id="PTHR42924:SF3">
    <property type="entry name" value="POLYMERASE_HISTIDINOL PHOSPHATASE N-TERMINAL DOMAIN-CONTAINING PROTEIN"/>
    <property type="match status" value="1"/>
</dbReference>
<dbReference type="InterPro" id="IPR004013">
    <property type="entry name" value="PHP_dom"/>
</dbReference>
<keyword evidence="3" id="KW-1185">Reference proteome</keyword>
<sequence>MKADLHVHSYYSDGSDSVEKIMQKASQNKLTHISFVDHDTVDGWSEKQSVGQKLDIQVIPGIEISAYDFKRHRKVHILGYQFKPEAPNIKSLCNPLLQRRQHNSLWQMEQIRGLGYELDTETITKKVHPSPAIYKQHIMKQLTEASYTTKEYKQLYKLLFKGNGIAARDIEYVDVFDAVQAIVADGGVAVLAHPGQLNSYELAPELADAGLKGIELIHPDHTKEDHQRIKELSTKHNLILTGGTDYHGTNGIDIQIGDLISP</sequence>